<evidence type="ECO:0000256" key="6">
    <source>
        <dbReference type="ARBA" id="ARBA00023136"/>
    </source>
</evidence>
<dbReference type="Proteomes" id="UP000664701">
    <property type="component" value="Chromosome"/>
</dbReference>
<evidence type="ECO:0000256" key="2">
    <source>
        <dbReference type="ARBA" id="ARBA00008914"/>
    </source>
</evidence>
<dbReference type="InterPro" id="IPR036737">
    <property type="entry name" value="OmpA-like_sf"/>
</dbReference>
<dbReference type="InterPro" id="IPR050330">
    <property type="entry name" value="Bact_OuterMem_StrucFunc"/>
</dbReference>
<proteinExistence type="inferred from homology"/>
<evidence type="ECO:0000256" key="1">
    <source>
        <dbReference type="ARBA" id="ARBA00004162"/>
    </source>
</evidence>
<accession>A0ABZ2SLF3</accession>
<dbReference type="PROSITE" id="PS51123">
    <property type="entry name" value="OMPA_2"/>
    <property type="match status" value="1"/>
</dbReference>
<dbReference type="RefSeq" id="WP_207942419.1">
    <property type="nucleotide sequence ID" value="NZ_CP147251.1"/>
</dbReference>
<evidence type="ECO:0000256" key="5">
    <source>
        <dbReference type="ARBA" id="ARBA00022989"/>
    </source>
</evidence>
<evidence type="ECO:0000313" key="11">
    <source>
        <dbReference type="Proteomes" id="UP000664701"/>
    </source>
</evidence>
<sequence>MKRKKKHEEHHDEAWLLPYSDMMTLLLALFIVMFAMARVDEEKFEEFRSEFGTIFSSRSGSNSIIGNVVDLGTSRVVPAEQAGDGGGEKTGTGDEVRSISGEEAKEAVLAQKLEDQKMAAAREDIKQALTDANLDGDVEVSLRSDGIHISLEDSILFQSGSTNLSNAVRQYLDLISGHIKELNKEVVIAGHTDNIPDPNSTNWELSAKRAIVVMDYLVGTTGVKQEKVSIQAFADTQPMATNQTTEGRTKNRRVEIIVYKDYE</sequence>
<dbReference type="Gene3D" id="3.30.1330.60">
    <property type="entry name" value="OmpA-like domain"/>
    <property type="match status" value="1"/>
</dbReference>
<reference evidence="10 11" key="1">
    <citation type="submission" date="2021-03" db="EMBL/GenBank/DDBJ databases">
        <authorList>
            <person name="Gilmore M.S."/>
            <person name="Schwartzman J."/>
            <person name="Van Tyne D."/>
            <person name="Martin M."/>
            <person name="Earl A.M."/>
            <person name="Manson A.L."/>
            <person name="Straub T."/>
            <person name="Salamzade R."/>
            <person name="Saavedra J."/>
            <person name="Lebreton F."/>
            <person name="Prichula J."/>
            <person name="Schaufler K."/>
            <person name="Gaca A."/>
            <person name="Sgardioli B."/>
            <person name="Wagenaar J."/>
            <person name="Strong T."/>
        </authorList>
    </citation>
    <scope>NUCLEOTIDE SEQUENCE [LARGE SCALE GENOMIC DNA]</scope>
    <source>
        <strain evidence="10 11">DIV2402</strain>
    </source>
</reference>
<reference evidence="10 11" key="2">
    <citation type="submission" date="2024-03" db="EMBL/GenBank/DDBJ databases">
        <title>The Genome Sequence of Enterococcus sp. DIV2402.</title>
        <authorList>
            <consortium name="The Broad Institute Genomics Platform"/>
            <consortium name="The Broad Institute Microbial Omics Core"/>
            <consortium name="The Broad Institute Genomic Center for Infectious Diseases"/>
            <person name="Earl A."/>
            <person name="Manson A."/>
            <person name="Gilmore M."/>
            <person name="Schwartman J."/>
            <person name="Shea T."/>
            <person name="Abouelleil A."/>
            <person name="Cao P."/>
            <person name="Chapman S."/>
            <person name="Cusick C."/>
            <person name="Young S."/>
            <person name="Neafsey D."/>
            <person name="Nusbaum C."/>
            <person name="Birren B."/>
        </authorList>
    </citation>
    <scope>NUCLEOTIDE SEQUENCE [LARGE SCALE GENOMIC DNA]</scope>
    <source>
        <strain evidence="10 11">DIV2402</strain>
    </source>
</reference>
<evidence type="ECO:0000256" key="7">
    <source>
        <dbReference type="PROSITE-ProRule" id="PRU00473"/>
    </source>
</evidence>
<dbReference type="InterPro" id="IPR006665">
    <property type="entry name" value="OmpA-like"/>
</dbReference>
<keyword evidence="6 7" id="KW-0472">Membrane</keyword>
<gene>
    <name evidence="10" type="ORF">DOK78_000949</name>
</gene>
<dbReference type="PANTHER" id="PTHR30329:SF21">
    <property type="entry name" value="LIPOPROTEIN YIAD-RELATED"/>
    <property type="match status" value="1"/>
</dbReference>
<evidence type="ECO:0000256" key="8">
    <source>
        <dbReference type="SAM" id="Phobius"/>
    </source>
</evidence>
<dbReference type="PANTHER" id="PTHR30329">
    <property type="entry name" value="STATOR ELEMENT OF FLAGELLAR MOTOR COMPLEX"/>
    <property type="match status" value="1"/>
</dbReference>
<name>A0ABZ2SLF3_9ENTE</name>
<organism evidence="10 11">
    <name type="scientific">Candidatus Enterococcus lowellii</name>
    <dbReference type="NCBI Taxonomy" id="2230877"/>
    <lineage>
        <taxon>Bacteria</taxon>
        <taxon>Bacillati</taxon>
        <taxon>Bacillota</taxon>
        <taxon>Bacilli</taxon>
        <taxon>Lactobacillales</taxon>
        <taxon>Enterococcaceae</taxon>
        <taxon>Enterococcus</taxon>
    </lineage>
</organism>
<evidence type="ECO:0000256" key="4">
    <source>
        <dbReference type="ARBA" id="ARBA00022692"/>
    </source>
</evidence>
<keyword evidence="4 8" id="KW-0812">Transmembrane</keyword>
<evidence type="ECO:0000259" key="9">
    <source>
        <dbReference type="PROSITE" id="PS51123"/>
    </source>
</evidence>
<dbReference type="Pfam" id="PF13677">
    <property type="entry name" value="MotB_plug"/>
    <property type="match status" value="1"/>
</dbReference>
<feature type="domain" description="OmpA-like" evidence="9">
    <location>
        <begin position="144"/>
        <end position="262"/>
    </location>
</feature>
<dbReference type="EMBL" id="CP147251">
    <property type="protein sequence ID" value="WYJ76323.1"/>
    <property type="molecule type" value="Genomic_DNA"/>
</dbReference>
<dbReference type="SUPFAM" id="SSF103088">
    <property type="entry name" value="OmpA-like"/>
    <property type="match status" value="1"/>
</dbReference>
<keyword evidence="5 8" id="KW-1133">Transmembrane helix</keyword>
<protein>
    <submittedName>
        <fullName evidence="10">Chemotaxis protein MotB</fullName>
    </submittedName>
</protein>
<evidence type="ECO:0000256" key="3">
    <source>
        <dbReference type="ARBA" id="ARBA00022475"/>
    </source>
</evidence>
<comment type="subcellular location">
    <subcellularLocation>
        <location evidence="1">Cell membrane</location>
        <topology evidence="1">Single-pass membrane protein</topology>
    </subcellularLocation>
</comment>
<keyword evidence="11" id="KW-1185">Reference proteome</keyword>
<comment type="similarity">
    <text evidence="2">Belongs to the MotB family.</text>
</comment>
<dbReference type="CDD" id="cd07185">
    <property type="entry name" value="OmpA_C-like"/>
    <property type="match status" value="1"/>
</dbReference>
<dbReference type="Pfam" id="PF00691">
    <property type="entry name" value="OmpA"/>
    <property type="match status" value="1"/>
</dbReference>
<feature type="transmembrane region" description="Helical" evidence="8">
    <location>
        <begin position="21"/>
        <end position="39"/>
    </location>
</feature>
<dbReference type="InterPro" id="IPR025713">
    <property type="entry name" value="MotB-like_N_dom"/>
</dbReference>
<keyword evidence="3" id="KW-1003">Cell membrane</keyword>
<evidence type="ECO:0000313" key="10">
    <source>
        <dbReference type="EMBL" id="WYJ76323.1"/>
    </source>
</evidence>